<dbReference type="InterPro" id="IPR044925">
    <property type="entry name" value="His-Me_finger_sf"/>
</dbReference>
<keyword evidence="6" id="KW-1185">Reference proteome</keyword>
<keyword evidence="5" id="KW-0255">Endonuclease</keyword>
<dbReference type="PATRIC" id="fig|187330.3.peg.1943"/>
<evidence type="ECO:0000256" key="2">
    <source>
        <dbReference type="ARBA" id="ARBA00022722"/>
    </source>
</evidence>
<evidence type="ECO:0000313" key="6">
    <source>
        <dbReference type="Proteomes" id="UP000037848"/>
    </source>
</evidence>
<comment type="caution">
    <text evidence="5">The sequence shown here is derived from an EMBL/GenBank/DDBJ whole genome shotgun (WGS) entry which is preliminary data.</text>
</comment>
<dbReference type="OrthoDB" id="9800417at2"/>
<dbReference type="GO" id="GO:0016787">
    <property type="term" value="F:hydrolase activity"/>
    <property type="evidence" value="ECO:0007669"/>
    <property type="project" value="UniProtKB-KW"/>
</dbReference>
<keyword evidence="2" id="KW-0540">Nuclease</keyword>
<comment type="similarity">
    <text evidence="1">Belongs to the EndA/NucM nuclease family.</text>
</comment>
<evidence type="ECO:0000256" key="1">
    <source>
        <dbReference type="ARBA" id="ARBA00006429"/>
    </source>
</evidence>
<feature type="chain" id="PRO_5005870342" evidence="4">
    <location>
        <begin position="20"/>
        <end position="217"/>
    </location>
</feature>
<dbReference type="PANTHER" id="PTHR33607">
    <property type="entry name" value="ENDONUCLEASE-1"/>
    <property type="match status" value="1"/>
</dbReference>
<dbReference type="GO" id="GO:0004519">
    <property type="term" value="F:endonuclease activity"/>
    <property type="evidence" value="ECO:0007669"/>
    <property type="project" value="UniProtKB-KW"/>
</dbReference>
<dbReference type="InterPro" id="IPR007346">
    <property type="entry name" value="Endonuclease-I"/>
</dbReference>
<evidence type="ECO:0000256" key="4">
    <source>
        <dbReference type="SAM" id="SignalP"/>
    </source>
</evidence>
<dbReference type="EMBL" id="LHPH01000022">
    <property type="protein sequence ID" value="KPH59982.1"/>
    <property type="molecule type" value="Genomic_DNA"/>
</dbReference>
<dbReference type="Proteomes" id="UP000037848">
    <property type="component" value="Unassembled WGS sequence"/>
</dbReference>
<dbReference type="AlphaFoldDB" id="A0A0N1EJH3"/>
<name>A0A0N1EJH3_9GAMM</name>
<reference evidence="5 6" key="1">
    <citation type="submission" date="2015-08" db="EMBL/GenBank/DDBJ databases">
        <title>Draft Genome Sequence of Pseudoalteromonas porphyrae UCD-SED14.</title>
        <authorList>
            <person name="Coil D.A."/>
            <person name="Jospin G."/>
            <person name="Lee R.D."/>
            <person name="Eisen J.A."/>
        </authorList>
    </citation>
    <scope>NUCLEOTIDE SEQUENCE [LARGE SCALE GENOMIC DNA]</scope>
    <source>
        <strain evidence="5 6">UCD-SED14</strain>
    </source>
</reference>
<dbReference type="SUPFAM" id="SSF54060">
    <property type="entry name" value="His-Me finger endonucleases"/>
    <property type="match status" value="1"/>
</dbReference>
<gene>
    <name evidence="5" type="ORF">ADS77_16500</name>
</gene>
<dbReference type="Pfam" id="PF04231">
    <property type="entry name" value="Endonuclease_1"/>
    <property type="match status" value="1"/>
</dbReference>
<dbReference type="RefSeq" id="WP_054206086.1">
    <property type="nucleotide sequence ID" value="NZ_LHPH01000022.1"/>
</dbReference>
<feature type="signal peptide" evidence="4">
    <location>
        <begin position="1"/>
        <end position="19"/>
    </location>
</feature>
<dbReference type="STRING" id="187330.AMS58_16235"/>
<evidence type="ECO:0000256" key="3">
    <source>
        <dbReference type="ARBA" id="ARBA00022801"/>
    </source>
</evidence>
<keyword evidence="4" id="KW-0732">Signal</keyword>
<keyword evidence="3" id="KW-0378">Hydrolase</keyword>
<proteinExistence type="inferred from homology"/>
<sequence>MPYFIIALLASLFSFNLNAEQFTRFSTAKRHLIKTLPTDAKSIYCGCDIKRQGKKLVPDPTQCGYVPRNAITRSGKPNARAVRIEWEHIVPAWEFGHQLQCWQDGGRKNCVKTSAQFRKMEADIHNLAPAIGEINADRSNYRFGMIAGDASQYGRCQVKVDFKQRVVEPPLYSRKRIADAYFYMQKTYGLKISSKQQKLFSAWQHQELAQKISNTKL</sequence>
<dbReference type="PANTHER" id="PTHR33607:SF2">
    <property type="entry name" value="ENDONUCLEASE-1"/>
    <property type="match status" value="1"/>
</dbReference>
<evidence type="ECO:0000313" key="5">
    <source>
        <dbReference type="EMBL" id="KPH59982.1"/>
    </source>
</evidence>
<accession>A0A0N1EJH3</accession>
<protein>
    <submittedName>
        <fullName evidence="5">Endonuclease I</fullName>
    </submittedName>
</protein>
<organism evidence="5 6">
    <name type="scientific">Pseudoalteromonas porphyrae</name>
    <dbReference type="NCBI Taxonomy" id="187330"/>
    <lineage>
        <taxon>Bacteria</taxon>
        <taxon>Pseudomonadati</taxon>
        <taxon>Pseudomonadota</taxon>
        <taxon>Gammaproteobacteria</taxon>
        <taxon>Alteromonadales</taxon>
        <taxon>Pseudoalteromonadaceae</taxon>
        <taxon>Pseudoalteromonas</taxon>
    </lineage>
</organism>